<proteinExistence type="predicted"/>
<protein>
    <recommendedName>
        <fullName evidence="4">DUF4333 domain-containing protein</fullName>
    </recommendedName>
</protein>
<comment type="caution">
    <text evidence="2">The sequence shown here is derived from an EMBL/GenBank/DDBJ whole genome shotgun (WGS) entry which is preliminary data.</text>
</comment>
<evidence type="ECO:0008006" key="4">
    <source>
        <dbReference type="Google" id="ProtNLM"/>
    </source>
</evidence>
<feature type="transmembrane region" description="Helical" evidence="1">
    <location>
        <begin position="23"/>
        <end position="45"/>
    </location>
</feature>
<keyword evidence="3" id="KW-1185">Reference proteome</keyword>
<name>A0ABW7QEB8_9MICO</name>
<sequence length="133" mass="13415">MGNLGGYQWITTFIKSVGGPAKAARYAVGAAGLIFVAGGAAYAGGEQAVKVLKSRLEKRAVPCATQGQTFTVAAAADADAGGGLTLRAGDAIRVLECDDDAIVVEVIGDENNPYVVSGQLLTSISDFPGGEPV</sequence>
<dbReference type="RefSeq" id="WP_397558615.1">
    <property type="nucleotide sequence ID" value="NZ_JBIQWL010000018.1"/>
</dbReference>
<accession>A0ABW7QEB8</accession>
<evidence type="ECO:0000313" key="2">
    <source>
        <dbReference type="EMBL" id="MFH8253189.1"/>
    </source>
</evidence>
<organism evidence="2 3">
    <name type="scientific">Microbacterium alkaliflavum</name>
    <dbReference type="NCBI Taxonomy" id="3248839"/>
    <lineage>
        <taxon>Bacteria</taxon>
        <taxon>Bacillati</taxon>
        <taxon>Actinomycetota</taxon>
        <taxon>Actinomycetes</taxon>
        <taxon>Micrococcales</taxon>
        <taxon>Microbacteriaceae</taxon>
        <taxon>Microbacterium</taxon>
    </lineage>
</organism>
<evidence type="ECO:0000313" key="3">
    <source>
        <dbReference type="Proteomes" id="UP001610861"/>
    </source>
</evidence>
<reference evidence="2 3" key="1">
    <citation type="submission" date="2024-09" db="EMBL/GenBank/DDBJ databases">
        <authorList>
            <person name="Pan X."/>
        </authorList>
    </citation>
    <scope>NUCLEOTIDE SEQUENCE [LARGE SCALE GENOMIC DNA]</scope>
    <source>
        <strain evidence="2 3">B2969</strain>
    </source>
</reference>
<dbReference type="EMBL" id="JBIQWL010000018">
    <property type="protein sequence ID" value="MFH8253189.1"/>
    <property type="molecule type" value="Genomic_DNA"/>
</dbReference>
<dbReference type="Proteomes" id="UP001610861">
    <property type="component" value="Unassembled WGS sequence"/>
</dbReference>
<keyword evidence="1" id="KW-0812">Transmembrane</keyword>
<keyword evidence="1" id="KW-1133">Transmembrane helix</keyword>
<gene>
    <name evidence="2" type="ORF">ACH3VR_22680</name>
</gene>
<evidence type="ECO:0000256" key="1">
    <source>
        <dbReference type="SAM" id="Phobius"/>
    </source>
</evidence>
<keyword evidence="1" id="KW-0472">Membrane</keyword>